<feature type="transmembrane region" description="Helical" evidence="5">
    <location>
        <begin position="59"/>
        <end position="79"/>
    </location>
</feature>
<keyword evidence="7" id="KW-1185">Reference proteome</keyword>
<feature type="transmembrane region" description="Helical" evidence="5">
    <location>
        <begin position="329"/>
        <end position="347"/>
    </location>
</feature>
<feature type="transmembrane region" description="Helical" evidence="5">
    <location>
        <begin position="155"/>
        <end position="178"/>
    </location>
</feature>
<dbReference type="InterPro" id="IPR050368">
    <property type="entry name" value="ClC-type_chloride_channel"/>
</dbReference>
<keyword evidence="4 5" id="KW-0472">Membrane</keyword>
<evidence type="ECO:0000256" key="3">
    <source>
        <dbReference type="ARBA" id="ARBA00022989"/>
    </source>
</evidence>
<evidence type="ECO:0000313" key="7">
    <source>
        <dbReference type="Proteomes" id="UP000182135"/>
    </source>
</evidence>
<feature type="transmembrane region" description="Helical" evidence="5">
    <location>
        <begin position="225"/>
        <end position="244"/>
    </location>
</feature>
<keyword evidence="2 5" id="KW-0812">Transmembrane</keyword>
<dbReference type="InterPro" id="IPR014743">
    <property type="entry name" value="Cl-channel_core"/>
</dbReference>
<dbReference type="AlphaFoldDB" id="A0A1I2K805"/>
<dbReference type="SUPFAM" id="SSF81340">
    <property type="entry name" value="Clc chloride channel"/>
    <property type="match status" value="1"/>
</dbReference>
<evidence type="ECO:0000256" key="1">
    <source>
        <dbReference type="ARBA" id="ARBA00004141"/>
    </source>
</evidence>
<accession>A0A1I2K805</accession>
<dbReference type="Gene3D" id="1.10.3080.10">
    <property type="entry name" value="Clc chloride channel"/>
    <property type="match status" value="1"/>
</dbReference>
<feature type="transmembrane region" description="Helical" evidence="5">
    <location>
        <begin position="387"/>
        <end position="406"/>
    </location>
</feature>
<feature type="transmembrane region" description="Helical" evidence="5">
    <location>
        <begin position="21"/>
        <end position="47"/>
    </location>
</feature>
<name>A0A1I2K805_9CLOT</name>
<protein>
    <submittedName>
        <fullName evidence="6">H+/Cl-antiporter ClcA</fullName>
    </submittedName>
</protein>
<dbReference type="eggNOG" id="COG0038">
    <property type="taxonomic scope" value="Bacteria"/>
</dbReference>
<dbReference type="CDD" id="cd03682">
    <property type="entry name" value="ClC_sycA_like"/>
    <property type="match status" value="1"/>
</dbReference>
<dbReference type="EMBL" id="FOOE01000004">
    <property type="protein sequence ID" value="SFF62330.1"/>
    <property type="molecule type" value="Genomic_DNA"/>
</dbReference>
<gene>
    <name evidence="6" type="ORF">SAMN04487885_104164</name>
</gene>
<evidence type="ECO:0000256" key="2">
    <source>
        <dbReference type="ARBA" id="ARBA00022692"/>
    </source>
</evidence>
<dbReference type="OrthoDB" id="9767361at2"/>
<dbReference type="InterPro" id="IPR001807">
    <property type="entry name" value="ClC"/>
</dbReference>
<evidence type="ECO:0000256" key="4">
    <source>
        <dbReference type="ARBA" id="ARBA00023136"/>
    </source>
</evidence>
<reference evidence="6 7" key="1">
    <citation type="submission" date="2016-10" db="EMBL/GenBank/DDBJ databases">
        <authorList>
            <person name="de Groot N.N."/>
        </authorList>
    </citation>
    <scope>NUCLEOTIDE SEQUENCE [LARGE SCALE GENOMIC DNA]</scope>
    <source>
        <strain evidence="6 7">NLAE-zl-G419</strain>
    </source>
</reference>
<comment type="subcellular location">
    <subcellularLocation>
        <location evidence="1">Membrane</location>
        <topology evidence="1">Multi-pass membrane protein</topology>
    </subcellularLocation>
</comment>
<dbReference type="GO" id="GO:0015108">
    <property type="term" value="F:chloride transmembrane transporter activity"/>
    <property type="evidence" value="ECO:0007669"/>
    <property type="project" value="InterPro"/>
</dbReference>
<keyword evidence="3 5" id="KW-1133">Transmembrane helix</keyword>
<feature type="transmembrane region" description="Helical" evidence="5">
    <location>
        <begin position="265"/>
        <end position="283"/>
    </location>
</feature>
<feature type="transmembrane region" description="Helical" evidence="5">
    <location>
        <begin position="353"/>
        <end position="375"/>
    </location>
</feature>
<feature type="transmembrane region" description="Helical" evidence="5">
    <location>
        <begin position="190"/>
        <end position="213"/>
    </location>
</feature>
<dbReference type="PANTHER" id="PTHR43427">
    <property type="entry name" value="CHLORIDE CHANNEL PROTEIN CLC-E"/>
    <property type="match status" value="1"/>
</dbReference>
<organism evidence="6 7">
    <name type="scientific">Clostridium cadaveris</name>
    <dbReference type="NCBI Taxonomy" id="1529"/>
    <lineage>
        <taxon>Bacteria</taxon>
        <taxon>Bacillati</taxon>
        <taxon>Bacillota</taxon>
        <taxon>Clostridia</taxon>
        <taxon>Eubacteriales</taxon>
        <taxon>Clostridiaceae</taxon>
        <taxon>Clostridium</taxon>
    </lineage>
</organism>
<dbReference type="Pfam" id="PF00654">
    <property type="entry name" value="Voltage_CLC"/>
    <property type="match status" value="1"/>
</dbReference>
<dbReference type="STRING" id="1529.SAMN04487885_104164"/>
<proteinExistence type="predicted"/>
<evidence type="ECO:0000313" key="6">
    <source>
        <dbReference type="EMBL" id="SFF62330.1"/>
    </source>
</evidence>
<dbReference type="RefSeq" id="WP_074844659.1">
    <property type="nucleotide sequence ID" value="NZ_FOOE01000004.1"/>
</dbReference>
<dbReference type="Proteomes" id="UP000182135">
    <property type="component" value="Unassembled WGS sequence"/>
</dbReference>
<sequence>MEGKKIKVIKLKSRENESLKITIFFVKWVFLGGLVGIFTGLVGAFFLKSLEYVTKVRINTWWILFLLPFGGAFVSWLYYKFGGKSSKGNNLIIEKLNDNEDEVPLRMAPLVLLGTIITHLFGGSAGREGTGVQIGASIAERIGKIFRLDKADSRIILMAGISGGFSSVFGTPIASTIFGMEVAALGSMNYVAILPCFVSSFIGNFVTQTFGVSHSHYSMGVVPKLTFLLLGKVLIIAILFGLTSKLFSMTTHGLKKLFTSRFKNSALKSFIGGLAVIFFTYIIGSREYLGLSLPMLSKAFTNVSSPLDFIIKLFLTSVTLGSGFQGGEVTPLFVIGATLGSFLSSILNAPVSFFAALGLIGVFTGATNTPIAAVFMGIEMFGSDGAIFILMICIISYLFSGHSGIYTSQLISTSKSSLINIDENSSINSRYTKK</sequence>
<dbReference type="GO" id="GO:0016020">
    <property type="term" value="C:membrane"/>
    <property type="evidence" value="ECO:0007669"/>
    <property type="project" value="UniProtKB-SubCell"/>
</dbReference>
<feature type="transmembrane region" description="Helical" evidence="5">
    <location>
        <begin position="103"/>
        <end position="122"/>
    </location>
</feature>
<evidence type="ECO:0000256" key="5">
    <source>
        <dbReference type="SAM" id="Phobius"/>
    </source>
</evidence>
<dbReference type="PANTHER" id="PTHR43427:SF12">
    <property type="entry name" value="CHLORIDE TRANSPORTER"/>
    <property type="match status" value="1"/>
</dbReference>